<keyword evidence="3" id="KW-1185">Reference proteome</keyword>
<protein>
    <submittedName>
        <fullName evidence="2">Zinc-dependent metalloprotease</fullName>
    </submittedName>
</protein>
<evidence type="ECO:0000313" key="2">
    <source>
        <dbReference type="EMBL" id="MFB9377517.1"/>
    </source>
</evidence>
<dbReference type="PANTHER" id="PTHR39420">
    <property type="match status" value="1"/>
</dbReference>
<dbReference type="SUPFAM" id="SSF55486">
    <property type="entry name" value="Metalloproteases ('zincins'), catalytic domain"/>
    <property type="match status" value="1"/>
</dbReference>
<dbReference type="GO" id="GO:0008237">
    <property type="term" value="F:metallopeptidase activity"/>
    <property type="evidence" value="ECO:0007669"/>
    <property type="project" value="UniProtKB-KW"/>
</dbReference>
<keyword evidence="2" id="KW-0645">Protease</keyword>
<sequence length="417" mass="44118">MRADSVPPGSTAPLSEIPSGTPGNPVAEPDEAPSRPIGDFIDFDLAARLGARVVRPGPGSSPAEAAEAVADLRAAAAEAVEPVAATARMRRDPAVAEEPPALVVDRASWVRANIAAFADLLGPVQVRPQRTSPTRAGVRGAAAARAEQATTALGRRTTAVEMGGLMGLLSGKVLGQFDVFTGVDAGEPGRLLLVAPNIVAAEQELGLVPRDFRRWVCLHEETHRLQFGANPWLRRWITEQARELSGDLVGRPQDLADRLAAVLKGLPGILRDSRDEEAGDASGSASGSGSGQSLTDLLQTPEQRAAVARVVAVMSLLEGHADVVMDEVGPRYVPTVQQIRAAFTERRRGRGGLDSVLRRVIGLDAKLRQYAEGASFVRGVVDTVGWDDFNAVWTGPETLPTPAEIADPPAWVARVLR</sequence>
<evidence type="ECO:0000256" key="1">
    <source>
        <dbReference type="SAM" id="MobiDB-lite"/>
    </source>
</evidence>
<gene>
    <name evidence="2" type="ORF">ACFFVI_11090</name>
</gene>
<feature type="region of interest" description="Disordered" evidence="1">
    <location>
        <begin position="273"/>
        <end position="296"/>
    </location>
</feature>
<dbReference type="Proteomes" id="UP001589748">
    <property type="component" value="Unassembled WGS sequence"/>
</dbReference>
<dbReference type="EMBL" id="JBHMDM010000005">
    <property type="protein sequence ID" value="MFB9377517.1"/>
    <property type="molecule type" value="Genomic_DNA"/>
</dbReference>
<keyword evidence="2" id="KW-0378">Hydrolase</keyword>
<dbReference type="RefSeq" id="WP_380138982.1">
    <property type="nucleotide sequence ID" value="NZ_JBHLUI010000010.1"/>
</dbReference>
<keyword evidence="2" id="KW-0482">Metalloprotease</keyword>
<organism evidence="2 3">
    <name type="scientific">Kineococcus gynurae</name>
    <dbReference type="NCBI Taxonomy" id="452979"/>
    <lineage>
        <taxon>Bacteria</taxon>
        <taxon>Bacillati</taxon>
        <taxon>Actinomycetota</taxon>
        <taxon>Actinomycetes</taxon>
        <taxon>Kineosporiales</taxon>
        <taxon>Kineosporiaceae</taxon>
        <taxon>Kineococcus</taxon>
    </lineage>
</organism>
<name>A0ABV5LTW3_9ACTN</name>
<dbReference type="NCBIfam" id="TIGR03624">
    <property type="entry name" value="putative hydrolase"/>
    <property type="match status" value="1"/>
</dbReference>
<dbReference type="InterPro" id="IPR018766">
    <property type="entry name" value="Zinicin_2"/>
</dbReference>
<dbReference type="Pfam" id="PF10103">
    <property type="entry name" value="Zincin_2"/>
    <property type="match status" value="1"/>
</dbReference>
<feature type="region of interest" description="Disordered" evidence="1">
    <location>
        <begin position="1"/>
        <end position="38"/>
    </location>
</feature>
<reference evidence="2 3" key="1">
    <citation type="submission" date="2024-09" db="EMBL/GenBank/DDBJ databases">
        <authorList>
            <person name="Sun Q."/>
            <person name="Mori K."/>
        </authorList>
    </citation>
    <scope>NUCLEOTIDE SEQUENCE [LARGE SCALE GENOMIC DNA]</scope>
    <source>
        <strain evidence="2 3">TISTR 1856</strain>
    </source>
</reference>
<dbReference type="Gene3D" id="1.20.150.30">
    <property type="entry name" value="Zincin-like metallopeptidase, N-terminal domain"/>
    <property type="match status" value="1"/>
</dbReference>
<evidence type="ECO:0000313" key="3">
    <source>
        <dbReference type="Proteomes" id="UP001589748"/>
    </source>
</evidence>
<dbReference type="InterPro" id="IPR042271">
    <property type="entry name" value="Zinicin_2_N"/>
</dbReference>
<dbReference type="NCBIfam" id="TIGR03883">
    <property type="entry name" value="DUF2342_F420"/>
    <property type="match status" value="1"/>
</dbReference>
<accession>A0ABV5LTW3</accession>
<dbReference type="InterPro" id="IPR022454">
    <property type="entry name" value="CHP03883_F420-assoc"/>
</dbReference>
<proteinExistence type="predicted"/>
<dbReference type="PANTHER" id="PTHR39420:SF1">
    <property type="entry name" value="HYDROLASE"/>
    <property type="match status" value="1"/>
</dbReference>
<comment type="caution">
    <text evidence="2">The sequence shown here is derived from an EMBL/GenBank/DDBJ whole genome shotgun (WGS) entry which is preliminary data.</text>
</comment>